<feature type="compositionally biased region" description="Acidic residues" evidence="7">
    <location>
        <begin position="259"/>
        <end position="270"/>
    </location>
</feature>
<dbReference type="PANTHER" id="PTHR45959">
    <property type="entry name" value="BHLH TRANSCRIPTION FACTOR"/>
    <property type="match status" value="1"/>
</dbReference>
<evidence type="ECO:0000256" key="3">
    <source>
        <dbReference type="ARBA" id="ARBA00023015"/>
    </source>
</evidence>
<feature type="region of interest" description="Disordered" evidence="7">
    <location>
        <begin position="161"/>
        <end position="185"/>
    </location>
</feature>
<keyword evidence="6" id="KW-0539">Nucleus</keyword>
<keyword evidence="10" id="KW-1185">Reference proteome</keyword>
<dbReference type="STRING" id="3983.A0A2C9UVT4"/>
<gene>
    <name evidence="9" type="ORF">MANES_12G119700v8</name>
</gene>
<dbReference type="SUPFAM" id="SSF47459">
    <property type="entry name" value="HLH, helix-loop-helix DNA-binding domain"/>
    <property type="match status" value="1"/>
</dbReference>
<evidence type="ECO:0000313" key="9">
    <source>
        <dbReference type="EMBL" id="OAY35661.1"/>
    </source>
</evidence>
<dbReference type="GO" id="GO:0006355">
    <property type="term" value="P:regulation of DNA-templated transcription"/>
    <property type="evidence" value="ECO:0007669"/>
    <property type="project" value="UniProtKB-ARBA"/>
</dbReference>
<dbReference type="GO" id="GO:0005634">
    <property type="term" value="C:nucleus"/>
    <property type="evidence" value="ECO:0007669"/>
    <property type="project" value="UniProtKB-SubCell"/>
</dbReference>
<dbReference type="PANTHER" id="PTHR45959:SF2">
    <property type="entry name" value="BHLH TRANSCRIPTION FACTOR"/>
    <property type="match status" value="1"/>
</dbReference>
<proteinExistence type="predicted"/>
<feature type="region of interest" description="Disordered" evidence="7">
    <location>
        <begin position="258"/>
        <end position="278"/>
    </location>
</feature>
<dbReference type="PROSITE" id="PS50888">
    <property type="entry name" value="BHLH"/>
    <property type="match status" value="1"/>
</dbReference>
<evidence type="ECO:0000256" key="6">
    <source>
        <dbReference type="ARBA" id="ARBA00023242"/>
    </source>
</evidence>
<name>A0A2C9UVT4_MANES</name>
<comment type="subcellular location">
    <subcellularLocation>
        <location evidence="1">Nucleus</location>
    </subcellularLocation>
</comment>
<dbReference type="Pfam" id="PF00010">
    <property type="entry name" value="HLH"/>
    <property type="match status" value="1"/>
</dbReference>
<evidence type="ECO:0000256" key="2">
    <source>
        <dbReference type="ARBA" id="ARBA00011738"/>
    </source>
</evidence>
<dbReference type="InterPro" id="IPR052610">
    <property type="entry name" value="bHLH_transcription_regulator"/>
</dbReference>
<dbReference type="CDD" id="cd11452">
    <property type="entry name" value="bHLH_AtNAI1_like"/>
    <property type="match status" value="1"/>
</dbReference>
<keyword evidence="5" id="KW-0804">Transcription</keyword>
<feature type="compositionally biased region" description="Low complexity" evidence="7">
    <location>
        <begin position="50"/>
        <end position="64"/>
    </location>
</feature>
<protein>
    <recommendedName>
        <fullName evidence="8">BHLH domain-containing protein</fullName>
    </recommendedName>
</protein>
<evidence type="ECO:0000256" key="7">
    <source>
        <dbReference type="SAM" id="MobiDB-lite"/>
    </source>
</evidence>
<feature type="region of interest" description="Disordered" evidence="7">
    <location>
        <begin position="43"/>
        <end position="97"/>
    </location>
</feature>
<dbReference type="AlphaFoldDB" id="A0A2C9UVT4"/>
<accession>A0A2C9UVT4</accession>
<dbReference type="Pfam" id="PF22754">
    <property type="entry name" value="bHLH-TF_ACT-like_plant"/>
    <property type="match status" value="1"/>
</dbReference>
<dbReference type="GO" id="GO:0046983">
    <property type="term" value="F:protein dimerization activity"/>
    <property type="evidence" value="ECO:0007669"/>
    <property type="project" value="InterPro"/>
</dbReference>
<evidence type="ECO:0000256" key="5">
    <source>
        <dbReference type="ARBA" id="ARBA00023163"/>
    </source>
</evidence>
<dbReference type="Gene3D" id="4.10.280.10">
    <property type="entry name" value="Helix-loop-helix DNA-binding domain"/>
    <property type="match status" value="1"/>
</dbReference>
<keyword evidence="4" id="KW-0238">DNA-binding</keyword>
<dbReference type="SMART" id="SM00353">
    <property type="entry name" value="HLH"/>
    <property type="match status" value="1"/>
</dbReference>
<dbReference type="EMBL" id="CM004398">
    <property type="protein sequence ID" value="OAY35661.1"/>
    <property type="molecule type" value="Genomic_DNA"/>
</dbReference>
<keyword evidence="3" id="KW-0805">Transcription regulation</keyword>
<sequence>MDIASARWFTEQDLDDYNLIHEYHIKSLADQLTTQNMATAPEENLRRSFPSESCSSYPPLSSSSIETCQTGSERPSKLHKTSSFNSSMITTEHPSPKPSTTQVLCFESSLISAPANSQQCFMNLNSATTFKPKEEAASPRNLRFQPLISKVAPFESQNYEMKASQGASNNKKPYSISRTPSHAQEHILAERKRREKLSQRFIALSAIVPGLKKMDKASVLGDAISYVKQLQERVKVLEEQTKTRTVESVVLVKKSQLSADDDSSSSEENSDGSSDSALPAIEARVSDKDVLIRIHCDKQRGVVPKILNDVENLNLSIINSSVLPFGDSTLDITIVAQMEAEFSKAAKDLVKNLRVAFLKLT</sequence>
<dbReference type="InterPro" id="IPR011598">
    <property type="entry name" value="bHLH_dom"/>
</dbReference>
<dbReference type="Gramene" id="Manes.12G119700.1.v8.1">
    <property type="protein sequence ID" value="Manes.12G119700.1.v8.1.CDS"/>
    <property type="gene ID" value="Manes.12G119700.v8.1"/>
</dbReference>
<organism evidence="9 10">
    <name type="scientific">Manihot esculenta</name>
    <name type="common">Cassava</name>
    <name type="synonym">Jatropha manihot</name>
    <dbReference type="NCBI Taxonomy" id="3983"/>
    <lineage>
        <taxon>Eukaryota</taxon>
        <taxon>Viridiplantae</taxon>
        <taxon>Streptophyta</taxon>
        <taxon>Embryophyta</taxon>
        <taxon>Tracheophyta</taxon>
        <taxon>Spermatophyta</taxon>
        <taxon>Magnoliopsida</taxon>
        <taxon>eudicotyledons</taxon>
        <taxon>Gunneridae</taxon>
        <taxon>Pentapetalae</taxon>
        <taxon>rosids</taxon>
        <taxon>fabids</taxon>
        <taxon>Malpighiales</taxon>
        <taxon>Euphorbiaceae</taxon>
        <taxon>Crotonoideae</taxon>
        <taxon>Manihoteae</taxon>
        <taxon>Manihot</taxon>
    </lineage>
</organism>
<dbReference type="GO" id="GO:0003677">
    <property type="term" value="F:DNA binding"/>
    <property type="evidence" value="ECO:0007669"/>
    <property type="project" value="UniProtKB-KW"/>
</dbReference>
<evidence type="ECO:0000256" key="1">
    <source>
        <dbReference type="ARBA" id="ARBA00004123"/>
    </source>
</evidence>
<reference evidence="10" key="1">
    <citation type="journal article" date="2016" name="Nat. Biotechnol.">
        <title>Sequencing wild and cultivated cassava and related species reveals extensive interspecific hybridization and genetic diversity.</title>
        <authorList>
            <person name="Bredeson J.V."/>
            <person name="Lyons J.B."/>
            <person name="Prochnik S.E."/>
            <person name="Wu G.A."/>
            <person name="Ha C.M."/>
            <person name="Edsinger-Gonzales E."/>
            <person name="Grimwood J."/>
            <person name="Schmutz J."/>
            <person name="Rabbi I.Y."/>
            <person name="Egesi C."/>
            <person name="Nauluvula P."/>
            <person name="Lebot V."/>
            <person name="Ndunguru J."/>
            <person name="Mkamilo G."/>
            <person name="Bart R.S."/>
            <person name="Setter T.L."/>
            <person name="Gleadow R.M."/>
            <person name="Kulakow P."/>
            <person name="Ferguson M.E."/>
            <person name="Rounsley S."/>
            <person name="Rokhsar D.S."/>
        </authorList>
    </citation>
    <scope>NUCLEOTIDE SEQUENCE [LARGE SCALE GENOMIC DNA]</scope>
    <source>
        <strain evidence="10">cv. AM560-2</strain>
    </source>
</reference>
<comment type="subunit">
    <text evidence="2">Homodimer.</text>
</comment>
<dbReference type="FunFam" id="4.10.280.10:FF:000095">
    <property type="entry name" value="Basic helix-loop-helix family protein"/>
    <property type="match status" value="1"/>
</dbReference>
<dbReference type="OrthoDB" id="690068at2759"/>
<evidence type="ECO:0000259" key="8">
    <source>
        <dbReference type="PROSITE" id="PS50888"/>
    </source>
</evidence>
<evidence type="ECO:0000256" key="4">
    <source>
        <dbReference type="ARBA" id="ARBA00023125"/>
    </source>
</evidence>
<evidence type="ECO:0000313" key="10">
    <source>
        <dbReference type="Proteomes" id="UP000091857"/>
    </source>
</evidence>
<dbReference type="Proteomes" id="UP000091857">
    <property type="component" value="Chromosome 12"/>
</dbReference>
<feature type="compositionally biased region" description="Polar residues" evidence="7">
    <location>
        <begin position="81"/>
        <end position="97"/>
    </location>
</feature>
<dbReference type="SMR" id="A0A2C9UVT4"/>
<comment type="caution">
    <text evidence="9">The sequence shown here is derived from an EMBL/GenBank/DDBJ whole genome shotgun (WGS) entry which is preliminary data.</text>
</comment>
<feature type="domain" description="BHLH" evidence="8">
    <location>
        <begin position="181"/>
        <end position="230"/>
    </location>
</feature>
<dbReference type="InterPro" id="IPR036638">
    <property type="entry name" value="HLH_DNA-bd_sf"/>
</dbReference>
<feature type="compositionally biased region" description="Polar residues" evidence="7">
    <location>
        <begin position="161"/>
        <end position="182"/>
    </location>
</feature>
<dbReference type="InterPro" id="IPR054502">
    <property type="entry name" value="bHLH-TF_ACT-like_plant"/>
</dbReference>